<dbReference type="PANTHER" id="PTHR33698:SF1">
    <property type="entry name" value="NUCLEAR TRANSPORT FACTOR 2 (NTF2) FAMILY PROTEIN"/>
    <property type="match status" value="1"/>
</dbReference>
<feature type="transmembrane region" description="Helical" evidence="1">
    <location>
        <begin position="317"/>
        <end position="340"/>
    </location>
</feature>
<dbReference type="AlphaFoldDB" id="A0A444Z8H6"/>
<accession>A0A444Z8H6</accession>
<dbReference type="Proteomes" id="UP000289738">
    <property type="component" value="Chromosome B05"/>
</dbReference>
<reference evidence="3 4" key="1">
    <citation type="submission" date="2019-01" db="EMBL/GenBank/DDBJ databases">
        <title>Sequencing of cultivated peanut Arachis hypogaea provides insights into genome evolution and oil improvement.</title>
        <authorList>
            <person name="Chen X."/>
        </authorList>
    </citation>
    <scope>NUCLEOTIDE SEQUENCE [LARGE SCALE GENOMIC DNA]</scope>
    <source>
        <strain evidence="4">cv. Fuhuasheng</strain>
        <tissue evidence="3">Leaves</tissue>
    </source>
</reference>
<dbReference type="Pfam" id="PF12680">
    <property type="entry name" value="SnoaL_2"/>
    <property type="match status" value="1"/>
</dbReference>
<keyword evidence="1" id="KW-1133">Transmembrane helix</keyword>
<comment type="caution">
    <text evidence="3">The sequence shown here is derived from an EMBL/GenBank/DDBJ whole genome shotgun (WGS) entry which is preliminary data.</text>
</comment>
<proteinExistence type="predicted"/>
<feature type="domain" description="SnoaL-like" evidence="2">
    <location>
        <begin position="127"/>
        <end position="232"/>
    </location>
</feature>
<dbReference type="InterPro" id="IPR032710">
    <property type="entry name" value="NTF2-like_dom_sf"/>
</dbReference>
<organism evidence="3 4">
    <name type="scientific">Arachis hypogaea</name>
    <name type="common">Peanut</name>
    <dbReference type="NCBI Taxonomy" id="3818"/>
    <lineage>
        <taxon>Eukaryota</taxon>
        <taxon>Viridiplantae</taxon>
        <taxon>Streptophyta</taxon>
        <taxon>Embryophyta</taxon>
        <taxon>Tracheophyta</taxon>
        <taxon>Spermatophyta</taxon>
        <taxon>Magnoliopsida</taxon>
        <taxon>eudicotyledons</taxon>
        <taxon>Gunneridae</taxon>
        <taxon>Pentapetalae</taxon>
        <taxon>rosids</taxon>
        <taxon>fabids</taxon>
        <taxon>Fabales</taxon>
        <taxon>Fabaceae</taxon>
        <taxon>Papilionoideae</taxon>
        <taxon>50 kb inversion clade</taxon>
        <taxon>dalbergioids sensu lato</taxon>
        <taxon>Dalbergieae</taxon>
        <taxon>Pterocarpus clade</taxon>
        <taxon>Arachis</taxon>
    </lineage>
</organism>
<keyword evidence="4" id="KW-1185">Reference proteome</keyword>
<evidence type="ECO:0000313" key="4">
    <source>
        <dbReference type="Proteomes" id="UP000289738"/>
    </source>
</evidence>
<dbReference type="EMBL" id="SDMP01000015">
    <property type="protein sequence ID" value="RYR10493.1"/>
    <property type="molecule type" value="Genomic_DNA"/>
</dbReference>
<dbReference type="InterPro" id="IPR037401">
    <property type="entry name" value="SnoaL-like"/>
</dbReference>
<dbReference type="PANTHER" id="PTHR33698">
    <property type="entry name" value="NUCLEAR TRANSPORT FACTOR 2 (NTF2)-LIKE PROTEIN"/>
    <property type="match status" value="1"/>
</dbReference>
<evidence type="ECO:0000313" key="3">
    <source>
        <dbReference type="EMBL" id="RYR10493.1"/>
    </source>
</evidence>
<sequence length="341" mass="39597">MEKLNKLRTYSLVIRKRKLFVPFRGCMLCYYIKWPYLHVLQGNVSVTKNHNIEMNTASVKFPISASCRGINSDITKRLAFKRPCNLHGMSFKSIALRKSWVNSRISAIGSKGDSNNYRHNSSPAEKVDEFYICINEKKLKQLGECVSRDACFYDFAFTKPFKGKKEVMQFLEQLSCSMGKNVKFKVRQICQGQHHDDDDDGFTAAANWHLEWKEEQIPFTRGCSFFRLSRQGENIVIRRAEIVIESPIKPGGIVLVTPKVQAEFTLLKTLTSLFDDFPQLAEWFLRSPHAILRWIMKIYNIFVAPLVTPLLDGYIRLWSITVRLFSYAFNILIFISKYFIK</sequence>
<protein>
    <recommendedName>
        <fullName evidence="2">SnoaL-like domain-containing protein</fullName>
    </recommendedName>
</protein>
<name>A0A444Z8H6_ARAHY</name>
<evidence type="ECO:0000259" key="2">
    <source>
        <dbReference type="Pfam" id="PF12680"/>
    </source>
</evidence>
<keyword evidence="1" id="KW-0472">Membrane</keyword>
<gene>
    <name evidence="3" type="ORF">Ahy_B05g078924</name>
</gene>
<dbReference type="Gene3D" id="3.10.450.50">
    <property type="match status" value="1"/>
</dbReference>
<keyword evidence="1" id="KW-0812">Transmembrane</keyword>
<evidence type="ECO:0000256" key="1">
    <source>
        <dbReference type="SAM" id="Phobius"/>
    </source>
</evidence>
<dbReference type="SUPFAM" id="SSF54427">
    <property type="entry name" value="NTF2-like"/>
    <property type="match status" value="1"/>
</dbReference>